<reference evidence="2 3" key="1">
    <citation type="submission" date="2018-08" db="EMBL/GenBank/DDBJ databases">
        <title>Flavobacterium tibetense sp. nov., isolated from a wetland YonghuCo on Tibetan Plateau.</title>
        <authorList>
            <person name="Phurbu D."/>
            <person name="Lu H."/>
            <person name="Xing P."/>
        </authorList>
    </citation>
    <scope>NUCLEOTIDE SEQUENCE [LARGE SCALE GENOMIC DNA]</scope>
    <source>
        <strain evidence="2 3">DJC</strain>
    </source>
</reference>
<evidence type="ECO:0000313" key="2">
    <source>
        <dbReference type="EMBL" id="RGP36591.1"/>
    </source>
</evidence>
<dbReference type="AlphaFoldDB" id="A0A411Z0J2"/>
<dbReference type="Proteomes" id="UP000284547">
    <property type="component" value="Unassembled WGS sequence"/>
</dbReference>
<evidence type="ECO:0000256" key="1">
    <source>
        <dbReference type="SAM" id="SignalP"/>
    </source>
</evidence>
<name>A0A411Z0J2_9RHOB</name>
<proteinExistence type="predicted"/>
<gene>
    <name evidence="2" type="ORF">D1012_13015</name>
</gene>
<protein>
    <submittedName>
        <fullName evidence="2">Uncharacterized protein</fullName>
    </submittedName>
</protein>
<comment type="caution">
    <text evidence="2">The sequence shown here is derived from an EMBL/GenBank/DDBJ whole genome shotgun (WGS) entry which is preliminary data.</text>
</comment>
<evidence type="ECO:0000313" key="3">
    <source>
        <dbReference type="Proteomes" id="UP000284547"/>
    </source>
</evidence>
<keyword evidence="1" id="KW-0732">Signal</keyword>
<feature type="chain" id="PRO_5019421573" evidence="1">
    <location>
        <begin position="32"/>
        <end position="87"/>
    </location>
</feature>
<organism evidence="2 3">
    <name type="scientific">Pseudotabrizicola alkalilacus</name>
    <dbReference type="NCBI Taxonomy" id="2305252"/>
    <lineage>
        <taxon>Bacteria</taxon>
        <taxon>Pseudomonadati</taxon>
        <taxon>Pseudomonadota</taxon>
        <taxon>Alphaproteobacteria</taxon>
        <taxon>Rhodobacterales</taxon>
        <taxon>Paracoccaceae</taxon>
        <taxon>Pseudotabrizicola</taxon>
    </lineage>
</organism>
<feature type="signal peptide" evidence="1">
    <location>
        <begin position="1"/>
        <end position="31"/>
    </location>
</feature>
<keyword evidence="3" id="KW-1185">Reference proteome</keyword>
<sequence>MDCQMMPFARPRRRPLLALLTLLCLGVAACAPLPDIAQTVDAPPPVLVPLAGILAQADAVGTSAAAVAPVTARADRLRARADQLRSQ</sequence>
<dbReference type="EMBL" id="QWEY01000007">
    <property type="protein sequence ID" value="RGP36591.1"/>
    <property type="molecule type" value="Genomic_DNA"/>
</dbReference>
<accession>A0A411Z0J2</accession>